<dbReference type="GO" id="GO:0010008">
    <property type="term" value="C:endosome membrane"/>
    <property type="evidence" value="ECO:0007669"/>
    <property type="project" value="TreeGrafter"/>
</dbReference>
<evidence type="ECO:0000256" key="1">
    <source>
        <dbReference type="SAM" id="MobiDB-lite"/>
    </source>
</evidence>
<dbReference type="Proteomes" id="UP000077202">
    <property type="component" value="Unassembled WGS sequence"/>
</dbReference>
<dbReference type="GO" id="GO:2000641">
    <property type="term" value="P:regulation of early endosome to late endosome transport"/>
    <property type="evidence" value="ECO:0007669"/>
    <property type="project" value="InterPro"/>
</dbReference>
<reference evidence="3" key="1">
    <citation type="submission" date="2016-03" db="EMBL/GenBank/DDBJ databases">
        <title>Mechanisms controlling the formation of the plant cell surface in tip-growing cells are functionally conserved among land plants.</title>
        <authorList>
            <person name="Honkanen S."/>
            <person name="Jones V.A."/>
            <person name="Morieri G."/>
            <person name="Champion C."/>
            <person name="Hetherington A.J."/>
            <person name="Kelly S."/>
            <person name="Saint-Marcoux D."/>
            <person name="Proust H."/>
            <person name="Prescott H."/>
            <person name="Dolan L."/>
        </authorList>
    </citation>
    <scope>NUCLEOTIDE SEQUENCE [LARGE SCALE GENOMIC DNA]</scope>
    <source>
        <tissue evidence="3">Whole gametophyte</tissue>
    </source>
</reference>
<evidence type="ECO:0000313" key="4">
    <source>
        <dbReference type="Proteomes" id="UP000077202"/>
    </source>
</evidence>
<organism evidence="3 4">
    <name type="scientific">Marchantia polymorpha subsp. ruderalis</name>
    <dbReference type="NCBI Taxonomy" id="1480154"/>
    <lineage>
        <taxon>Eukaryota</taxon>
        <taxon>Viridiplantae</taxon>
        <taxon>Streptophyta</taxon>
        <taxon>Embryophyta</taxon>
        <taxon>Marchantiophyta</taxon>
        <taxon>Marchantiopsida</taxon>
        <taxon>Marchantiidae</taxon>
        <taxon>Marchantiales</taxon>
        <taxon>Marchantiaceae</taxon>
        <taxon>Marchantia</taxon>
    </lineage>
</organism>
<accession>A0A176WCD4</accession>
<name>A0A176WCD4_MARPO</name>
<sequence length="2974" mass="327640">MDHQVFLVRPVGLTSVRGGPARGVTRLVRIEENAITLTNLTPHPGQPLEYHFENLSNVCPSSEDNYEVSMDVIDSGLTLRFSCEARSALLTALLNRLDEVNGIGTDFFLQKHSNQRGGLADTVLRVRSASLVKMVSTGVRQERRRVNPAKKVNFQDIIKMETLIDDEHVVLLYLKSRVMRLSLKDSLPFLQAVQRNMKTYLNKEMEIEKITTPVMVENVAAYLRKVRESPVLYEFQVIKRLDVQRQERERTLCLTKDYCIEKSGDEVIGVHSLNDVVGVVANDKNPKEVILELKSWRATQYHIEEKDDFIACLASIMDVNRGSEFSVRSEPFFPFTLPDKSHPVYQNELEVYFIGRLMAVYNNSRDPSLLNHLLKEYACNIHVGDSQCADPKVVQAVADILKDCLGNSGQGQDVVCATTCCIVLQRLCSSRACFEAVKYMSDLAPILIQCMRSESAVLAYLAAGVVRSALKLPVDSSGNVDAVNIAKHELANKLSLLSADNLQQLVALLHTHSLSKSHILQIVGLLEIFTLALSTQPTESEVGRTWIKAYESSIMAAADVLCAISRSPSPVVFHSNSVLLKALLTKTSPVVASHLQKVCLGKCVVLLHLKNAIFSKKQHTRELSGNLVYLMLEGNKESRKLLEALLPRGVMHLYATKAAEMTLANKERTSSRFPAWMETLETLRLHQLETPGLVWNDIKRQELQQFLRDEVEGFDAASASNRELVYNSADVQLVYSSASEGNGSVIGGVHLELLVDFSPPPDNPKTSFWKLRDPLSLFQSVFQAMVLGFTPLYGHNHLPEVDLRLTAHVLTWLYERHAEQVNFCVETLNVIETAVGMLREIYESEHQVLVFKLVVFLLATVEYGGRDNVLRFIRAGGATVVVPLVVFSLAKCCRDSHSFECDAWNAKEIKSRGAIETVTVLGPNGETRLVRIPSGRSREVLDRAVQDGSLDAKEAIKWSDDKVPDKIQLGLALDLLEALLRLSGSDSNVEHFPPSEVVSYLSREELFCHLVQTLLRAKTPSFGRILEIVASLTKANKKAMARLYKLGAFEILMWKLLAGDIHPTDKILIAKFLQQTHLHQDPDSLLNENGARSNQEHSPWQDSILRLYLPEGFILKLISEGPESFISLLKTEQDAPEVIWSDDMRKRLLEHLTNELEPYVKFRATDPMALYIHIPRSPLTYPELDESVFAAPFYLQNLLDDKRYPSYLINDPVGFFNSLLSHLRKSVADLNAAGPTGSATVWRKQMPRIHLLLQSQALLLERYPQLLLPDDLETVAVDLATPALKTCLAQKDDVPVMVTDILHQATRILRRICFVLAKENQVPPGSLNFALSVLSLGTKLKSEEEFEETGSSMSSLESAVAGSLFVLEKASSTGPGRELLRDDIRWRKGFWWALCTAAEDAAAIPPRGPSPISFAALGCLKHFAEDENFCDRIMKQALYLPLLLLAVPPVDAAVKAQDSKSALLYSAADVLGSLIRMLGQAGGPSPSPRQELGRGIISKLIPVPLLSSLDQDEGVEKFLSLVSTDIVEPLAMWTDDVRTELRTRLDERLQEYNSMLASGTAPPIDELDWLQEFQYEALKGELVIGGLFVKSLAAGQWGTSSLPAGHAFLDALLDYLTEHQNVVLQQEEESVDEEKVAEYLTVSSALRECLKFALKSEREELLEFVKPSLFAKILVGGKSLASARLEVALLVKVLAENNAGRDAVLQSELMKGLTVQLWEAATGSKDAEEILIETLDALRVLSERIPATVAATNHFASSGVLLPLLALFCKAELPQLKKPVEDGEKKGDEDSETKVTEVKVASVSSEARILAAQTLGQLLLAGSGVSRRSKLLKDISQRKLMANGAANGHSHYDEGIGEATDMYELINVIEPNASDNRSEPLVIRTLLLLLPVDLLSTLARDPHDACKMFDGSYLSPRLVWDEETRLRVKGILLKEAAKVQDTVIAKGVADFPSWSLVRGRPVFLRWILVTISDNETRPLFREDEGDDYALEMYLGGFFVDQFLRNPEYDFGGVLEERFSREIRKAVVIGAPSDGINADQFNFDDRRRLLLALLLLFKGRPALLSGHSNIDIFFPVYDFVSGGSGTERRALSQAAMLLFHCTANHPDIADCMSSSELIYTLATFLELKVPQAEAGNAGTDPRLCSLMLLLRLMRLSSSTVEIGLKLGFVSKVADIVLDLDDSVVVRQRAAECLAIMCADKRKGPEVSRLLDKLIPENAKGYGAWNIPLGNIRDEIIDSKTLKHFLQHRFPCSWWTLDTPEGTTVAELEQTGPITVVDASVTFPKAKLADFNDEAEAVFRRSVAAMAHVEPRDVHILRKRAGSVMVDFQVFFQRNRNESGRGYHYREPEVEARAFKELLEMEGRELFATRFFESMGTPKVTSIALKHIPAKSQFPTADMNGGSFHSDSEKGMPTVQIVYMSGGQAPPLSKNGSDKDLNVIYVQGNQTPEQLLRASGMDIGDQHNFVMQQQPQIVYQLPPGSMGGTQPQVIYQAPPPMMSPGQTQILSQAPQFPSPLGLPSSLPSSLGMPPVIYQMAPQDMRSQPPMIHDMAMSAYTSMPFVDSSFSYSGGPALPPIAMQAAYTASTTQPSMPLPMALPTSLPYANASMIPPPPPPVASNASGHPPAPPATPPPPAFAPPPPPPPPGRAGVPAPPPPPPPPPGGVSRGPPPPPPPPGGLSRGPPRPPPPPPPPGVGGRPPPPPPPPPGGLSRGPPPPPHPPKGLLSNGAPPAIAPSAKPVQPAQPTPSPTLPTAAADTTGGATMVKSEEGKMVPLAMGVSLVLEGADITVENRDLAKSNFLEAFEEDEGELGRMVEKYPKLVQKYALQPQLCYDLMCAWEENCLDLLQPEELVVISLYLVVFDYLNEKISLLRVSFSVKRLLQAKNLRSIAAFDICRLDDATLAAEEAKKKFAAILKIRKEKEWKEKSKQIKGDMSAELARAVGGRKEKMNVENAQDELKTMSKGKIQRKKKSQTGS</sequence>
<proteinExistence type="predicted"/>
<keyword evidence="4" id="KW-1185">Reference proteome</keyword>
<dbReference type="PRINTS" id="PR01217">
    <property type="entry name" value="PRICHEXTENSN"/>
</dbReference>
<dbReference type="EMBL" id="LVLJ01001235">
    <property type="protein sequence ID" value="OAE30840.1"/>
    <property type="molecule type" value="Genomic_DNA"/>
</dbReference>
<dbReference type="PANTHER" id="PTHR36983:SF3">
    <property type="entry name" value="DNAJ HOMOLOGUE SUBFAMILY C GRV2_DNAJC13 N-TERMINAL DOMAIN-CONTAINING PROTEIN"/>
    <property type="match status" value="1"/>
</dbReference>
<feature type="region of interest" description="Disordered" evidence="1">
    <location>
        <begin position="2941"/>
        <end position="2974"/>
    </location>
</feature>
<dbReference type="InterPro" id="IPR016024">
    <property type="entry name" value="ARM-type_fold"/>
</dbReference>
<feature type="compositionally biased region" description="Basic residues" evidence="1">
    <location>
        <begin position="2963"/>
        <end position="2974"/>
    </location>
</feature>
<feature type="compositionally biased region" description="Pro residues" evidence="1">
    <location>
        <begin position="2622"/>
        <end position="2718"/>
    </location>
</feature>
<protein>
    <recommendedName>
        <fullName evidence="2">DnaJ homologue subfamily C GRV2/DNAJC13 N-terminal domain-containing protein</fullName>
    </recommendedName>
</protein>
<feature type="region of interest" description="Disordered" evidence="1">
    <location>
        <begin position="2610"/>
        <end position="2755"/>
    </location>
</feature>
<dbReference type="SUPFAM" id="SSF48371">
    <property type="entry name" value="ARM repeat"/>
    <property type="match status" value="2"/>
</dbReference>
<feature type="domain" description="DnaJ homologue subfamily C GRV2/DNAJC13 N-terminal" evidence="2">
    <location>
        <begin position="26"/>
        <end position="656"/>
    </location>
</feature>
<evidence type="ECO:0000313" key="3">
    <source>
        <dbReference type="EMBL" id="OAE30840.1"/>
    </source>
</evidence>
<dbReference type="PANTHER" id="PTHR36983">
    <property type="entry name" value="DNAJ HOMOLOG SUBFAMILY C MEMBER 13"/>
    <property type="match status" value="1"/>
</dbReference>
<dbReference type="InterPro" id="IPR045802">
    <property type="entry name" value="GRV2/DNAJC13_N"/>
</dbReference>
<dbReference type="GO" id="GO:0007032">
    <property type="term" value="P:endosome organization"/>
    <property type="evidence" value="ECO:0007669"/>
    <property type="project" value="InterPro"/>
</dbReference>
<evidence type="ECO:0000259" key="2">
    <source>
        <dbReference type="Pfam" id="PF19432"/>
    </source>
</evidence>
<dbReference type="GO" id="GO:0006898">
    <property type="term" value="P:receptor-mediated endocytosis"/>
    <property type="evidence" value="ECO:0007669"/>
    <property type="project" value="TreeGrafter"/>
</dbReference>
<feature type="compositionally biased region" description="Basic and acidic residues" evidence="1">
    <location>
        <begin position="2942"/>
        <end position="2958"/>
    </location>
</feature>
<gene>
    <name evidence="3" type="ORF">AXG93_857s1430</name>
</gene>
<comment type="caution">
    <text evidence="3">The sequence shown here is derived from an EMBL/GenBank/DDBJ whole genome shotgun (WGS) entry which is preliminary data.</text>
</comment>
<dbReference type="InterPro" id="IPR044978">
    <property type="entry name" value="GRV2/DNAJC13"/>
</dbReference>
<dbReference type="Pfam" id="PF19432">
    <property type="entry name" value="RME-8_N"/>
    <property type="match status" value="1"/>
</dbReference>